<dbReference type="AlphaFoldDB" id="A0A1M6NKH6"/>
<dbReference type="RefSeq" id="WP_073137695.1">
    <property type="nucleotide sequence ID" value="NZ_FQZF01000026.1"/>
</dbReference>
<dbReference type="Pfam" id="PF02687">
    <property type="entry name" value="FtsX"/>
    <property type="match status" value="2"/>
</dbReference>
<accession>A0A1M6NKH6</accession>
<dbReference type="STRING" id="198092.SAMN02745194_03832"/>
<feature type="domain" description="ABC3 transporter permease C-terminal" evidence="7">
    <location>
        <begin position="719"/>
        <end position="828"/>
    </location>
</feature>
<evidence type="ECO:0000259" key="7">
    <source>
        <dbReference type="Pfam" id="PF02687"/>
    </source>
</evidence>
<proteinExistence type="predicted"/>
<evidence type="ECO:0000256" key="3">
    <source>
        <dbReference type="ARBA" id="ARBA00022692"/>
    </source>
</evidence>
<keyword evidence="5 6" id="KW-0472">Membrane</keyword>
<evidence type="ECO:0000313" key="8">
    <source>
        <dbReference type="EMBL" id="SHJ96221.1"/>
    </source>
</evidence>
<feature type="transmembrane region" description="Helical" evidence="6">
    <location>
        <begin position="471"/>
        <end position="495"/>
    </location>
</feature>
<keyword evidence="4 6" id="KW-1133">Transmembrane helix</keyword>
<feature type="transmembrane region" description="Helical" evidence="6">
    <location>
        <begin position="762"/>
        <end position="784"/>
    </location>
</feature>
<sequence>MSNWSLGWRLARRELRGGVRGLRIVLACLALGVAAIAAVGTLRAAVEAGLEADGARLLGGDVVAANSRPFPPEARAWIEAQGGRVAELVLMRAMAVAPSGERTLVELKAADTAYPLYGVLELDPPGPVGTGANGLPPVVMDPLVAQRLNLAPGAELRIGEARFAYRGGLVSEPDKVAGPAVLGPRALIPLASLDAAGLIQPGSLVTYEIRAALPPGTDGRAFASALRNQPFADGGWRVREASQGQPGVNRFLDQAASFLVLAGLTALLVGGIGVATGVRSWLEQRGRTIATLRCLGAPAGAIFATYLIQVIGLALLGIAIGLVAGYGLTWAAALALADALPVPPRLGFYPLPLALAAAYGMLTALAFALWPLGRAQDIPGAALFRDNIQPVAGARPRIGLILANAAAVALLVALVVGTAERPLFALSFCAAALATLGLFRVAAAGLQAVARRIPARSRPSLRLGLANLHRPGAPTALMLVSLGIGLTTLAAIALIQGNLRYQISESLPDAAPSFFFIDVQSDQAAEFDRVAGAVPGVTEVKRVPSLRARIAAVNGVPVEQVQATEETRWALRGDRGLTYAATPPEGTRIVQGQWWAADYRGEPLVSLDDRLARGWNAGPGSTITVNVLGRDIPLRVASTRDIEWRGLGLNFTMIASPGMLEAAPHTHIATVRGDPARDASLLRAVTDAFPNVTGIRVRDALDALGALLRRLGTALSSTAALTLLSGLLVLAGAVAAGQRRRIRDAVVLKTLGATRAQIRRAWLVEFGLLGLVAGIVAAAVGTAASWGVTRFVMRADWTFLPGTLAGTIILCVVLTLAMGYAGTALALRAKAAPLLRNE</sequence>
<dbReference type="GO" id="GO:0005886">
    <property type="term" value="C:plasma membrane"/>
    <property type="evidence" value="ECO:0007669"/>
    <property type="project" value="UniProtKB-SubCell"/>
</dbReference>
<reference evidence="8 9" key="1">
    <citation type="submission" date="2016-11" db="EMBL/GenBank/DDBJ databases">
        <authorList>
            <person name="Jaros S."/>
            <person name="Januszkiewicz K."/>
            <person name="Wedrychowicz H."/>
        </authorList>
    </citation>
    <scope>NUCLEOTIDE SEQUENCE [LARGE SCALE GENOMIC DNA]</scope>
    <source>
        <strain evidence="8 9">DSM 14916</strain>
    </source>
</reference>
<feature type="transmembrane region" description="Helical" evidence="6">
    <location>
        <begin position="258"/>
        <end position="282"/>
    </location>
</feature>
<name>A0A1M6NKH6_9PROT</name>
<evidence type="ECO:0000313" key="9">
    <source>
        <dbReference type="Proteomes" id="UP000184387"/>
    </source>
</evidence>
<evidence type="ECO:0000256" key="6">
    <source>
        <dbReference type="SAM" id="Phobius"/>
    </source>
</evidence>
<evidence type="ECO:0000256" key="1">
    <source>
        <dbReference type="ARBA" id="ARBA00004651"/>
    </source>
</evidence>
<evidence type="ECO:0000256" key="5">
    <source>
        <dbReference type="ARBA" id="ARBA00023136"/>
    </source>
</evidence>
<evidence type="ECO:0000256" key="4">
    <source>
        <dbReference type="ARBA" id="ARBA00022989"/>
    </source>
</evidence>
<gene>
    <name evidence="8" type="ORF">SAMN02745194_03832</name>
</gene>
<dbReference type="Proteomes" id="UP000184387">
    <property type="component" value="Unassembled WGS sequence"/>
</dbReference>
<feature type="transmembrane region" description="Helical" evidence="6">
    <location>
        <begin position="714"/>
        <end position="736"/>
    </location>
</feature>
<feature type="transmembrane region" description="Helical" evidence="6">
    <location>
        <begin position="423"/>
        <end position="450"/>
    </location>
</feature>
<feature type="transmembrane region" description="Helical" evidence="6">
    <location>
        <begin position="348"/>
        <end position="370"/>
    </location>
</feature>
<keyword evidence="9" id="KW-1185">Reference proteome</keyword>
<dbReference type="InterPro" id="IPR038766">
    <property type="entry name" value="Membrane_comp_ABC_pdt"/>
</dbReference>
<organism evidence="8 9">
    <name type="scientific">Muricoccus roseus</name>
    <dbReference type="NCBI Taxonomy" id="198092"/>
    <lineage>
        <taxon>Bacteria</taxon>
        <taxon>Pseudomonadati</taxon>
        <taxon>Pseudomonadota</taxon>
        <taxon>Alphaproteobacteria</taxon>
        <taxon>Acetobacterales</taxon>
        <taxon>Roseomonadaceae</taxon>
        <taxon>Muricoccus</taxon>
    </lineage>
</organism>
<keyword evidence="3 6" id="KW-0812">Transmembrane</keyword>
<feature type="domain" description="ABC3 transporter permease C-terminal" evidence="7">
    <location>
        <begin position="262"/>
        <end position="374"/>
    </location>
</feature>
<dbReference type="OrthoDB" id="9775544at2"/>
<dbReference type="PANTHER" id="PTHR30287">
    <property type="entry name" value="MEMBRANE COMPONENT OF PREDICTED ABC SUPERFAMILY METABOLITE UPTAKE TRANSPORTER"/>
    <property type="match status" value="1"/>
</dbReference>
<feature type="transmembrane region" description="Helical" evidence="6">
    <location>
        <begin position="398"/>
        <end position="417"/>
    </location>
</feature>
<feature type="transmembrane region" description="Helical" evidence="6">
    <location>
        <begin position="804"/>
        <end position="827"/>
    </location>
</feature>
<evidence type="ECO:0000256" key="2">
    <source>
        <dbReference type="ARBA" id="ARBA00022475"/>
    </source>
</evidence>
<protein>
    <submittedName>
        <fullName evidence="8">Putative ABC transport system permease protein</fullName>
    </submittedName>
</protein>
<comment type="subcellular location">
    <subcellularLocation>
        <location evidence="1">Cell membrane</location>
        <topology evidence="1">Multi-pass membrane protein</topology>
    </subcellularLocation>
</comment>
<feature type="transmembrane region" description="Helical" evidence="6">
    <location>
        <begin position="303"/>
        <end position="328"/>
    </location>
</feature>
<dbReference type="PANTHER" id="PTHR30287:SF1">
    <property type="entry name" value="INNER MEMBRANE PROTEIN"/>
    <property type="match status" value="1"/>
</dbReference>
<dbReference type="InterPro" id="IPR003838">
    <property type="entry name" value="ABC3_permease_C"/>
</dbReference>
<keyword evidence="2" id="KW-1003">Cell membrane</keyword>
<dbReference type="EMBL" id="FQZF01000026">
    <property type="protein sequence ID" value="SHJ96221.1"/>
    <property type="molecule type" value="Genomic_DNA"/>
</dbReference>